<evidence type="ECO:0000256" key="3">
    <source>
        <dbReference type="ARBA" id="ARBA00022692"/>
    </source>
</evidence>
<dbReference type="EMBL" id="BPWL01000010">
    <property type="protein sequence ID" value="GJJ14844.1"/>
    <property type="molecule type" value="Genomic_DNA"/>
</dbReference>
<name>A0AAV5AQ57_9AGAM</name>
<feature type="transmembrane region" description="Helical" evidence="7">
    <location>
        <begin position="307"/>
        <end position="327"/>
    </location>
</feature>
<feature type="transmembrane region" description="Helical" evidence="7">
    <location>
        <begin position="105"/>
        <end position="125"/>
    </location>
</feature>
<feature type="transmembrane region" description="Helical" evidence="7">
    <location>
        <begin position="173"/>
        <end position="194"/>
    </location>
</feature>
<evidence type="ECO:0000256" key="1">
    <source>
        <dbReference type="ARBA" id="ARBA00004141"/>
    </source>
</evidence>
<feature type="transmembrane region" description="Helical" evidence="7">
    <location>
        <begin position="274"/>
        <end position="295"/>
    </location>
</feature>
<comment type="caution">
    <text evidence="8">The sequence shown here is derived from an EMBL/GenBank/DDBJ whole genome shotgun (WGS) entry which is preliminary data.</text>
</comment>
<evidence type="ECO:0000256" key="4">
    <source>
        <dbReference type="ARBA" id="ARBA00022989"/>
    </source>
</evidence>
<evidence type="ECO:0000256" key="6">
    <source>
        <dbReference type="SAM" id="MobiDB-lite"/>
    </source>
</evidence>
<keyword evidence="3 7" id="KW-0812">Transmembrane</keyword>
<evidence type="ECO:0000256" key="5">
    <source>
        <dbReference type="ARBA" id="ARBA00023136"/>
    </source>
</evidence>
<dbReference type="Proteomes" id="UP001050691">
    <property type="component" value="Unassembled WGS sequence"/>
</dbReference>
<proteinExistence type="predicted"/>
<reference evidence="8" key="1">
    <citation type="submission" date="2021-10" db="EMBL/GenBank/DDBJ databases">
        <title>De novo Genome Assembly of Clathrus columnatus (Basidiomycota, Fungi) Using Illumina and Nanopore Sequence Data.</title>
        <authorList>
            <person name="Ogiso-Tanaka E."/>
            <person name="Itagaki H."/>
            <person name="Hosoya T."/>
            <person name="Hosaka K."/>
        </authorList>
    </citation>
    <scope>NUCLEOTIDE SEQUENCE</scope>
    <source>
        <strain evidence="8">MO-923</strain>
    </source>
</reference>
<dbReference type="Gene3D" id="1.20.1250.20">
    <property type="entry name" value="MFS general substrate transporter like domains"/>
    <property type="match status" value="2"/>
</dbReference>
<dbReference type="AlphaFoldDB" id="A0AAV5AQ57"/>
<comment type="subcellular location">
    <subcellularLocation>
        <location evidence="1">Membrane</location>
        <topology evidence="1">Multi-pass membrane protein</topology>
    </subcellularLocation>
</comment>
<evidence type="ECO:0000256" key="2">
    <source>
        <dbReference type="ARBA" id="ARBA00022448"/>
    </source>
</evidence>
<evidence type="ECO:0000313" key="9">
    <source>
        <dbReference type="Proteomes" id="UP001050691"/>
    </source>
</evidence>
<evidence type="ECO:0000256" key="7">
    <source>
        <dbReference type="SAM" id="Phobius"/>
    </source>
</evidence>
<organism evidence="8 9">
    <name type="scientific">Clathrus columnatus</name>
    <dbReference type="NCBI Taxonomy" id="1419009"/>
    <lineage>
        <taxon>Eukaryota</taxon>
        <taxon>Fungi</taxon>
        <taxon>Dikarya</taxon>
        <taxon>Basidiomycota</taxon>
        <taxon>Agaricomycotina</taxon>
        <taxon>Agaricomycetes</taxon>
        <taxon>Phallomycetidae</taxon>
        <taxon>Phallales</taxon>
        <taxon>Clathraceae</taxon>
        <taxon>Clathrus</taxon>
    </lineage>
</organism>
<sequence>MEDPDNKVDAFDGTSSHHVASNNGHQIRPPPTTWERLNPLRTYNVKYDNPLERGILRKYDLRIMPIASLLYLFAYLDRTNLGNARLQNLPEDILGGDPTGVLFDWVNSAFFFSYILVQVPATILMKLFNPRIWIGCVAIGWSICSFVGLASEYSKQDLDLPFPYTSAEIGVRMAYWFAFAAVAGAFGGIIAFAIQQADLGGALHNHNWKLLFIVEVFNADPTLETKAFRQTTDILQDGPERDLAIERTTRGTQAEAAGTVNKEHIVMALLDWKVYTAGVIYFGLNAALASTSAFLPTIIKTFGFSAANAQLLTVPPYACAAIVLVLLSFASDRLQSRGLFCAASSLISAIGYVILISVAQNEHARYFAVFCITSGTYTHIGLILAWFAHNLGSESKKATGIPLFMAIGQCGSIYYRFENKRRDRSYGQVDSDAKVDTSKLADDGDGISGSFASVRCSGSSITPLFGHEDENAESRLC</sequence>
<dbReference type="FunFam" id="1.20.1250.20:FF:000013">
    <property type="entry name" value="MFS general substrate transporter"/>
    <property type="match status" value="1"/>
</dbReference>
<evidence type="ECO:0000313" key="8">
    <source>
        <dbReference type="EMBL" id="GJJ14844.1"/>
    </source>
</evidence>
<dbReference type="GO" id="GO:0016020">
    <property type="term" value="C:membrane"/>
    <property type="evidence" value="ECO:0007669"/>
    <property type="project" value="UniProtKB-SubCell"/>
</dbReference>
<feature type="region of interest" description="Disordered" evidence="6">
    <location>
        <begin position="1"/>
        <end position="31"/>
    </location>
</feature>
<dbReference type="PANTHER" id="PTHR43791:SF36">
    <property type="entry name" value="TRANSPORTER, PUTATIVE (AFU_ORTHOLOGUE AFUA_6G08340)-RELATED"/>
    <property type="match status" value="1"/>
</dbReference>
<dbReference type="InterPro" id="IPR036259">
    <property type="entry name" value="MFS_trans_sf"/>
</dbReference>
<dbReference type="GO" id="GO:0022857">
    <property type="term" value="F:transmembrane transporter activity"/>
    <property type="evidence" value="ECO:0007669"/>
    <property type="project" value="TreeGrafter"/>
</dbReference>
<keyword evidence="9" id="KW-1185">Reference proteome</keyword>
<keyword evidence="2" id="KW-0813">Transport</keyword>
<feature type="compositionally biased region" description="Polar residues" evidence="6">
    <location>
        <begin position="13"/>
        <end position="25"/>
    </location>
</feature>
<feature type="transmembrane region" description="Helical" evidence="7">
    <location>
        <begin position="132"/>
        <end position="153"/>
    </location>
</feature>
<keyword evidence="5 7" id="KW-0472">Membrane</keyword>
<protein>
    <submittedName>
        <fullName evidence="8">Uncharacterized protein</fullName>
    </submittedName>
</protein>
<keyword evidence="4 7" id="KW-1133">Transmembrane helix</keyword>
<dbReference type="SUPFAM" id="SSF103473">
    <property type="entry name" value="MFS general substrate transporter"/>
    <property type="match status" value="1"/>
</dbReference>
<feature type="transmembrane region" description="Helical" evidence="7">
    <location>
        <begin position="339"/>
        <end position="360"/>
    </location>
</feature>
<feature type="compositionally biased region" description="Basic and acidic residues" evidence="6">
    <location>
        <begin position="1"/>
        <end position="10"/>
    </location>
</feature>
<gene>
    <name evidence="8" type="ORF">Clacol_009112</name>
</gene>
<feature type="transmembrane region" description="Helical" evidence="7">
    <location>
        <begin position="366"/>
        <end position="387"/>
    </location>
</feature>
<accession>A0AAV5AQ57</accession>
<dbReference type="PANTHER" id="PTHR43791">
    <property type="entry name" value="PERMEASE-RELATED"/>
    <property type="match status" value="1"/>
</dbReference>